<evidence type="ECO:0000256" key="4">
    <source>
        <dbReference type="ARBA" id="ARBA00022989"/>
    </source>
</evidence>
<comment type="subcellular location">
    <subcellularLocation>
        <location evidence="1">Membrane</location>
        <topology evidence="1">Multi-pass membrane protein</topology>
    </subcellularLocation>
</comment>
<dbReference type="PANTHER" id="PTHR23502">
    <property type="entry name" value="MAJOR FACILITATOR SUPERFAMILY"/>
    <property type="match status" value="1"/>
</dbReference>
<dbReference type="STRING" id="43265.A0A545VNU8"/>
<keyword evidence="2" id="KW-0813">Transport</keyword>
<dbReference type="CDD" id="cd17323">
    <property type="entry name" value="MFS_Tpo1_MDR_like"/>
    <property type="match status" value="1"/>
</dbReference>
<name>A0A545VNU8_9HYPO</name>
<evidence type="ECO:0000256" key="6">
    <source>
        <dbReference type="SAM" id="MobiDB-lite"/>
    </source>
</evidence>
<feature type="transmembrane region" description="Helical" evidence="7">
    <location>
        <begin position="303"/>
        <end position="322"/>
    </location>
</feature>
<feature type="domain" description="Major facilitator superfamily (MFS) profile" evidence="8">
    <location>
        <begin position="73"/>
        <end position="511"/>
    </location>
</feature>
<dbReference type="GO" id="GO:0005886">
    <property type="term" value="C:plasma membrane"/>
    <property type="evidence" value="ECO:0007669"/>
    <property type="project" value="TreeGrafter"/>
</dbReference>
<feature type="transmembrane region" description="Helical" evidence="7">
    <location>
        <begin position="230"/>
        <end position="247"/>
    </location>
</feature>
<keyword evidence="10" id="KW-1185">Reference proteome</keyword>
<feature type="transmembrane region" description="Helical" evidence="7">
    <location>
        <begin position="396"/>
        <end position="413"/>
    </location>
</feature>
<feature type="transmembrane region" description="Helical" evidence="7">
    <location>
        <begin position="463"/>
        <end position="480"/>
    </location>
</feature>
<feature type="transmembrane region" description="Helical" evidence="7">
    <location>
        <begin position="486"/>
        <end position="505"/>
    </location>
</feature>
<feature type="transmembrane region" description="Helical" evidence="7">
    <location>
        <begin position="107"/>
        <end position="127"/>
    </location>
</feature>
<dbReference type="EMBL" id="SPUK01000014">
    <property type="protein sequence ID" value="TQV92665.1"/>
    <property type="molecule type" value="Genomic_DNA"/>
</dbReference>
<dbReference type="FunFam" id="1.20.1250.20:FF:000172">
    <property type="entry name" value="MFS multidrug resistance transporter"/>
    <property type="match status" value="1"/>
</dbReference>
<dbReference type="Proteomes" id="UP000315783">
    <property type="component" value="Unassembled WGS sequence"/>
</dbReference>
<feature type="transmembrane region" description="Helical" evidence="7">
    <location>
        <begin position="419"/>
        <end position="442"/>
    </location>
</feature>
<evidence type="ECO:0000256" key="5">
    <source>
        <dbReference type="ARBA" id="ARBA00023136"/>
    </source>
</evidence>
<dbReference type="PANTHER" id="PTHR23502:SF5">
    <property type="entry name" value="QUINIDINE RESISTANCE PROTEIN 3"/>
    <property type="match status" value="1"/>
</dbReference>
<dbReference type="PROSITE" id="PS50850">
    <property type="entry name" value="MFS"/>
    <property type="match status" value="1"/>
</dbReference>
<evidence type="ECO:0000256" key="1">
    <source>
        <dbReference type="ARBA" id="ARBA00004141"/>
    </source>
</evidence>
<keyword evidence="5 7" id="KW-0472">Membrane</keyword>
<evidence type="ECO:0000259" key="8">
    <source>
        <dbReference type="PROSITE" id="PS50850"/>
    </source>
</evidence>
<evidence type="ECO:0000256" key="2">
    <source>
        <dbReference type="ARBA" id="ARBA00022448"/>
    </source>
</evidence>
<dbReference type="GO" id="GO:0010509">
    <property type="term" value="P:intracellular polyamine homeostasis"/>
    <property type="evidence" value="ECO:0007669"/>
    <property type="project" value="TreeGrafter"/>
</dbReference>
<dbReference type="InterPro" id="IPR011701">
    <property type="entry name" value="MFS"/>
</dbReference>
<keyword evidence="3 7" id="KW-0812">Transmembrane</keyword>
<feature type="transmembrane region" description="Helical" evidence="7">
    <location>
        <begin position="139"/>
        <end position="158"/>
    </location>
</feature>
<evidence type="ECO:0000256" key="3">
    <source>
        <dbReference type="ARBA" id="ARBA00022692"/>
    </source>
</evidence>
<gene>
    <name evidence="9" type="ORF">IF1G_08589</name>
</gene>
<feature type="transmembrane region" description="Helical" evidence="7">
    <location>
        <begin position="164"/>
        <end position="186"/>
    </location>
</feature>
<feature type="region of interest" description="Disordered" evidence="6">
    <location>
        <begin position="1"/>
        <end position="38"/>
    </location>
</feature>
<feature type="transmembrane region" description="Helical" evidence="7">
    <location>
        <begin position="337"/>
        <end position="360"/>
    </location>
</feature>
<evidence type="ECO:0000256" key="7">
    <source>
        <dbReference type="SAM" id="Phobius"/>
    </source>
</evidence>
<proteinExistence type="predicted"/>
<feature type="transmembrane region" description="Helical" evidence="7">
    <location>
        <begin position="198"/>
        <end position="218"/>
    </location>
</feature>
<organism evidence="9 10">
    <name type="scientific">Cordyceps javanica</name>
    <dbReference type="NCBI Taxonomy" id="43265"/>
    <lineage>
        <taxon>Eukaryota</taxon>
        <taxon>Fungi</taxon>
        <taxon>Dikarya</taxon>
        <taxon>Ascomycota</taxon>
        <taxon>Pezizomycotina</taxon>
        <taxon>Sordariomycetes</taxon>
        <taxon>Hypocreomycetidae</taxon>
        <taxon>Hypocreales</taxon>
        <taxon>Cordycipitaceae</taxon>
        <taxon>Cordyceps</taxon>
    </lineage>
</organism>
<dbReference type="InterPro" id="IPR020846">
    <property type="entry name" value="MFS_dom"/>
</dbReference>
<dbReference type="SUPFAM" id="SSF103473">
    <property type="entry name" value="MFS general substrate transporter"/>
    <property type="match status" value="1"/>
</dbReference>
<evidence type="ECO:0000313" key="10">
    <source>
        <dbReference type="Proteomes" id="UP000315783"/>
    </source>
</evidence>
<sequence>MAQSSDERPSSANAPFSGDGDMESATKERIQEAEQPQQREANMDFQRGFLSSVVVIPTIRNATEYSRATKWALTVLVAMAALSAPLGSNILLPVLKPISEYFHTSHTVVNLTIALYALAVAITPLWWSSMAETYGRRTVYLVTFLLLAVFNVLCAVSSSIGMFIAMRLLAGGACASVQAVGAGTVADLWEPQDRGRAMGIFALGPMLGPLTAPIVGAALDSRWGWRSTQWFLVIYGIVVWVAMVVLLPETSTKYKAGAKLPEAAAAAEEGKQPASLGGAAHKAKALVGVLVSPMLSVRLLRHVPILIVVFYTSITFASNYLLNISVQGVFSRPPYEWPVMIVGLTYIPSSVGAAAGAILGGRWTDHCMKRGARREGRVDAATGKPIYHPQDRISENFWVAAIMYPAALLWYGWTARENVFWIVPLIANFFFGFGFMLISSVTMTVMTEFVPGSTTTGVAVTNLVRNTLGCVAAIIADPLIHSIGNGWTFTIVFFICILSGALMIVMKRNWELWRKEMEAIRKMQ</sequence>
<dbReference type="Pfam" id="PF07690">
    <property type="entry name" value="MFS_1"/>
    <property type="match status" value="1"/>
</dbReference>
<reference evidence="9 10" key="1">
    <citation type="journal article" date="2019" name="Appl. Microbiol. Biotechnol.">
        <title>Genome sequence of Isaria javanica and comparative genome analysis insights into family S53 peptidase evolution in fungal entomopathogens.</title>
        <authorList>
            <person name="Lin R."/>
            <person name="Zhang X."/>
            <person name="Xin B."/>
            <person name="Zou M."/>
            <person name="Gao Y."/>
            <person name="Qin F."/>
            <person name="Hu Q."/>
            <person name="Xie B."/>
            <person name="Cheng X."/>
        </authorList>
    </citation>
    <scope>NUCLEOTIDE SEQUENCE [LARGE SCALE GENOMIC DNA]</scope>
    <source>
        <strain evidence="9 10">IJ1G</strain>
    </source>
</reference>
<dbReference type="GO" id="GO:0015203">
    <property type="term" value="F:polyamine transmembrane transporter activity"/>
    <property type="evidence" value="ECO:0007669"/>
    <property type="project" value="TreeGrafter"/>
</dbReference>
<dbReference type="InterPro" id="IPR036259">
    <property type="entry name" value="MFS_trans_sf"/>
</dbReference>
<comment type="caution">
    <text evidence="9">The sequence shown here is derived from an EMBL/GenBank/DDBJ whole genome shotgun (WGS) entry which is preliminary data.</text>
</comment>
<dbReference type="Gene3D" id="1.20.1250.20">
    <property type="entry name" value="MFS general substrate transporter like domains"/>
    <property type="match status" value="1"/>
</dbReference>
<keyword evidence="4 7" id="KW-1133">Transmembrane helix</keyword>
<dbReference type="OrthoDB" id="3936150at2759"/>
<feature type="transmembrane region" description="Helical" evidence="7">
    <location>
        <begin position="71"/>
        <end position="95"/>
    </location>
</feature>
<protein>
    <submittedName>
        <fullName evidence="9">MFS multidrug resistance transporter</fullName>
    </submittedName>
</protein>
<evidence type="ECO:0000313" key="9">
    <source>
        <dbReference type="EMBL" id="TQV92665.1"/>
    </source>
</evidence>
<accession>A0A545VNU8</accession>
<dbReference type="AlphaFoldDB" id="A0A545VNU8"/>